<protein>
    <recommendedName>
        <fullName evidence="5">Glycosyltransferase family 4 protein</fullName>
    </recommendedName>
</protein>
<evidence type="ECO:0000313" key="4">
    <source>
        <dbReference type="Proteomes" id="UP000229554"/>
    </source>
</evidence>
<comment type="caution">
    <text evidence="3">The sequence shown here is derived from an EMBL/GenBank/DDBJ whole genome shotgun (WGS) entry which is preliminary data.</text>
</comment>
<dbReference type="EMBL" id="PFED01000112">
    <property type="protein sequence ID" value="PJE62875.1"/>
    <property type="molecule type" value="Genomic_DNA"/>
</dbReference>
<evidence type="ECO:0000313" key="3">
    <source>
        <dbReference type="EMBL" id="PJE62875.1"/>
    </source>
</evidence>
<dbReference type="Pfam" id="PF13439">
    <property type="entry name" value="Glyco_transf_4"/>
    <property type="match status" value="1"/>
</dbReference>
<feature type="domain" description="Glycosyltransferase subfamily 4-like N-terminal" evidence="2">
    <location>
        <begin position="88"/>
        <end position="191"/>
    </location>
</feature>
<organism evidence="3 4">
    <name type="scientific">Candidatus Roizmanbacteria bacterium CG10_big_fil_rev_8_21_14_0_10_39_6</name>
    <dbReference type="NCBI Taxonomy" id="1974853"/>
    <lineage>
        <taxon>Bacteria</taxon>
        <taxon>Candidatus Roizmaniibacteriota</taxon>
    </lineage>
</organism>
<dbReference type="GO" id="GO:0016757">
    <property type="term" value="F:glycosyltransferase activity"/>
    <property type="evidence" value="ECO:0007669"/>
    <property type="project" value="InterPro"/>
</dbReference>
<dbReference type="Gene3D" id="3.40.50.2000">
    <property type="entry name" value="Glycogen Phosphorylase B"/>
    <property type="match status" value="2"/>
</dbReference>
<evidence type="ECO:0000259" key="2">
    <source>
        <dbReference type="Pfam" id="PF13439"/>
    </source>
</evidence>
<reference evidence="4" key="1">
    <citation type="submission" date="2017-09" db="EMBL/GenBank/DDBJ databases">
        <title>Depth-based differentiation of microbial function through sediment-hosted aquifers and enrichment of novel symbionts in the deep terrestrial subsurface.</title>
        <authorList>
            <person name="Probst A.J."/>
            <person name="Ladd B."/>
            <person name="Jarett J.K."/>
            <person name="Geller-Mcgrath D.E."/>
            <person name="Sieber C.M.K."/>
            <person name="Emerson J.B."/>
            <person name="Anantharaman K."/>
            <person name="Thomas B.C."/>
            <person name="Malmstrom R."/>
            <person name="Stieglmeier M."/>
            <person name="Klingl A."/>
            <person name="Woyke T."/>
            <person name="Ryan C.M."/>
            <person name="Banfield J.F."/>
        </authorList>
    </citation>
    <scope>NUCLEOTIDE SEQUENCE [LARGE SCALE GENOMIC DNA]</scope>
</reference>
<dbReference type="AlphaFoldDB" id="A0A2M8KSI6"/>
<dbReference type="PANTHER" id="PTHR45947:SF15">
    <property type="entry name" value="TEICHURONIC ACID BIOSYNTHESIS GLYCOSYLTRANSFERASE TUAC-RELATED"/>
    <property type="match status" value="1"/>
</dbReference>
<accession>A0A2M8KSI6</accession>
<evidence type="ECO:0008006" key="5">
    <source>
        <dbReference type="Google" id="ProtNLM"/>
    </source>
</evidence>
<proteinExistence type="predicted"/>
<dbReference type="InterPro" id="IPR028098">
    <property type="entry name" value="Glyco_trans_4-like_N"/>
</dbReference>
<dbReference type="Proteomes" id="UP000229554">
    <property type="component" value="Unassembled WGS sequence"/>
</dbReference>
<name>A0A2M8KSI6_9BACT</name>
<feature type="domain" description="Glycosyl transferase family 1" evidence="1">
    <location>
        <begin position="211"/>
        <end position="365"/>
    </location>
</feature>
<dbReference type="Pfam" id="PF00534">
    <property type="entry name" value="Glycos_transf_1"/>
    <property type="match status" value="1"/>
</dbReference>
<dbReference type="InterPro" id="IPR050194">
    <property type="entry name" value="Glycosyltransferase_grp1"/>
</dbReference>
<evidence type="ECO:0000259" key="1">
    <source>
        <dbReference type="Pfam" id="PF00534"/>
    </source>
</evidence>
<dbReference type="CDD" id="cd03801">
    <property type="entry name" value="GT4_PimA-like"/>
    <property type="match status" value="1"/>
</dbReference>
<gene>
    <name evidence="3" type="ORF">COU88_02630</name>
</gene>
<dbReference type="SUPFAM" id="SSF53756">
    <property type="entry name" value="UDP-Glycosyltransferase/glycogen phosphorylase"/>
    <property type="match status" value="1"/>
</dbReference>
<dbReference type="InterPro" id="IPR001296">
    <property type="entry name" value="Glyco_trans_1"/>
</dbReference>
<sequence>MRVLYLYLFPLWGNGSGAWLRRLTLRMKEMYPDDYEGYILAPEARKLPHIKIRALKTPHYGVFVGNPELPNVKKFSKWSNIEHLEVYQYYLTQTAKAVKKFKPDVIHVFHTAWLPAVARIIQNLYKIPYVITTHGSDLYYLEEDKRWFSSVRESSKIAKYITANSTFTREWYLRLFGKELSDKLRTVPSGIGNQIDFTRDVSWIDKKYNFKYGKMVLFTGRLIRHKGVDYLIKAAQKIKAEIVILGDGPERPYLESLILKYKLTNVHMLGYFSQRLGKIDDFYLRSDVYVAPSVWDEPLGLVILEAMVHKTPVIVTRKGGVTSIVRDGFNGYLVPAKNASVIAKQVNSLIENGEKREKMGENAYSTVIKKFNWEKIATKFYNLYDKCVQKPVISKNGILKKLRI</sequence>
<dbReference type="PANTHER" id="PTHR45947">
    <property type="entry name" value="SULFOQUINOVOSYL TRANSFERASE SQD2"/>
    <property type="match status" value="1"/>
</dbReference>